<keyword evidence="4" id="KW-0418">Kinase</keyword>
<evidence type="ECO:0000313" key="10">
    <source>
        <dbReference type="Proteomes" id="UP000294597"/>
    </source>
</evidence>
<evidence type="ECO:0000256" key="6">
    <source>
        <dbReference type="PROSITE-ProRule" id="PRU00339"/>
    </source>
</evidence>
<keyword evidence="10" id="KW-1185">Reference proteome</keyword>
<feature type="coiled-coil region" evidence="7">
    <location>
        <begin position="318"/>
        <end position="345"/>
    </location>
</feature>
<dbReference type="EMBL" id="SMFO01000021">
    <property type="protein sequence ID" value="TDE00808.1"/>
    <property type="molecule type" value="Genomic_DNA"/>
</dbReference>
<dbReference type="SMART" id="SM00028">
    <property type="entry name" value="TPR"/>
    <property type="match status" value="4"/>
</dbReference>
<dbReference type="Pfam" id="PF13181">
    <property type="entry name" value="TPR_8"/>
    <property type="match status" value="1"/>
</dbReference>
<comment type="catalytic activity">
    <reaction evidence="1">
        <text>ATP + protein L-histidine = ADP + protein N-phospho-L-histidine.</text>
        <dbReference type="EC" id="2.7.13.3"/>
    </reaction>
</comment>
<evidence type="ECO:0000256" key="1">
    <source>
        <dbReference type="ARBA" id="ARBA00000085"/>
    </source>
</evidence>
<evidence type="ECO:0000313" key="9">
    <source>
        <dbReference type="EMBL" id="TDE00808.1"/>
    </source>
</evidence>
<keyword evidence="9" id="KW-0067">ATP-binding</keyword>
<dbReference type="InterPro" id="IPR019734">
    <property type="entry name" value="TPR_rpt"/>
</dbReference>
<dbReference type="GO" id="GO:0004673">
    <property type="term" value="F:protein histidine kinase activity"/>
    <property type="evidence" value="ECO:0007669"/>
    <property type="project" value="UniProtKB-EC"/>
</dbReference>
<name>A0A4V6PFD8_9FLAO</name>
<protein>
    <recommendedName>
        <fullName evidence="2">histidine kinase</fullName>
        <ecNumber evidence="2">2.7.13.3</ecNumber>
    </recommendedName>
</protein>
<dbReference type="GO" id="GO:0000160">
    <property type="term" value="P:phosphorelay signal transduction system"/>
    <property type="evidence" value="ECO:0007669"/>
    <property type="project" value="UniProtKB-KW"/>
</dbReference>
<accession>A0A4V6PFD8</accession>
<dbReference type="InterPro" id="IPR050482">
    <property type="entry name" value="Sensor_HK_TwoCompSys"/>
</dbReference>
<keyword evidence="8" id="KW-0812">Transmembrane</keyword>
<dbReference type="PANTHER" id="PTHR24421:SF10">
    <property type="entry name" value="NITRATE_NITRITE SENSOR PROTEIN NARQ"/>
    <property type="match status" value="1"/>
</dbReference>
<dbReference type="PROSITE" id="PS50005">
    <property type="entry name" value="TPR"/>
    <property type="match status" value="1"/>
</dbReference>
<comment type="caution">
    <text evidence="9">The sequence shown here is derived from an EMBL/GenBank/DDBJ whole genome shotgun (WGS) entry which is preliminary data.</text>
</comment>
<sequence>MISKKLHFIIYILLTFTILGCKKELQPIVETKNNISEIEKLITLGEKFYESSKYDSSYYYFNKAKLACNPKQHAKQFVYSISNLATIQQNQGDFSGSESTAMEAMPIVETTTNPNFKWNIYTILGNNYLNTFDHENAYYYYNKALNLKTDKPRSNASKNNMAVLYMEKNEYDKAIQILFSLTLKKEVLKDLQTFSRVIDNLGYCYFKTGNPKALMYLNQSLKIREENKDTWGLTTSYLHLHFYYAEINPILASYYAKQSYEKATLLNSVNDRLHSLRLLVNNTTGKQQKLYSLTYIHINDSITKVRQQAKNQFAKMKYDSKKGKEEILNLKAQKAENELQLQLQKNTTLSLYFVLGTILTVTGFTYFYLIEKSKREKLKTSYDTEVRIAKKLHDELANDVYQTMVFSETHDLSTSHNKDLLLDKLDTIYSRTRNISKENSIIPMGIDFLPNLKEMISGFSTTSVTILINGADSIPWHALSDMKKITVYRVLQELLINMKKHSEASLAVLSFKKVGNNLHLDYTDNGIGATLEKVNLKNGLQNVENRILALKGTIAFKTKPSTGFKSTVIFPL</sequence>
<dbReference type="InterPro" id="IPR011990">
    <property type="entry name" value="TPR-like_helical_dom_sf"/>
</dbReference>
<dbReference type="PROSITE" id="PS51257">
    <property type="entry name" value="PROKAR_LIPOPROTEIN"/>
    <property type="match status" value="1"/>
</dbReference>
<dbReference type="Gene3D" id="3.30.565.10">
    <property type="entry name" value="Histidine kinase-like ATPase, C-terminal domain"/>
    <property type="match status" value="1"/>
</dbReference>
<keyword evidence="7" id="KW-0175">Coiled coil</keyword>
<feature type="repeat" description="TPR" evidence="6">
    <location>
        <begin position="118"/>
        <end position="151"/>
    </location>
</feature>
<keyword evidence="8" id="KW-1133">Transmembrane helix</keyword>
<keyword evidence="3" id="KW-0808">Transferase</keyword>
<keyword evidence="6" id="KW-0802">TPR repeat</keyword>
<reference evidence="9 10" key="1">
    <citation type="submission" date="2019-03" db="EMBL/GenBank/DDBJ databases">
        <title>Flavobacterium TSA-D2 sp. nov., isolated from arctic soil.</title>
        <authorList>
            <person name="Chaudhary D.K."/>
        </authorList>
    </citation>
    <scope>NUCLEOTIDE SEQUENCE [LARGE SCALE GENOMIC DNA]</scope>
    <source>
        <strain evidence="9 10">TSA-D2</strain>
    </source>
</reference>
<organism evidence="9 10">
    <name type="scientific">Flavobacterium hiemivividum</name>
    <dbReference type="NCBI Taxonomy" id="2541734"/>
    <lineage>
        <taxon>Bacteria</taxon>
        <taxon>Pseudomonadati</taxon>
        <taxon>Bacteroidota</taxon>
        <taxon>Flavobacteriia</taxon>
        <taxon>Flavobacteriales</taxon>
        <taxon>Flavobacteriaceae</taxon>
        <taxon>Flavobacterium</taxon>
    </lineage>
</organism>
<dbReference type="EC" id="2.7.13.3" evidence="2"/>
<dbReference type="InterPro" id="IPR036890">
    <property type="entry name" value="HATPase_C_sf"/>
</dbReference>
<dbReference type="RefSeq" id="WP_132113187.1">
    <property type="nucleotide sequence ID" value="NZ_SMFO01000021.1"/>
</dbReference>
<dbReference type="CDD" id="cd16917">
    <property type="entry name" value="HATPase_UhpB-NarQ-NarX-like"/>
    <property type="match status" value="1"/>
</dbReference>
<evidence type="ECO:0000256" key="4">
    <source>
        <dbReference type="ARBA" id="ARBA00022777"/>
    </source>
</evidence>
<dbReference type="SUPFAM" id="SSF48452">
    <property type="entry name" value="TPR-like"/>
    <property type="match status" value="1"/>
</dbReference>
<proteinExistence type="predicted"/>
<dbReference type="AlphaFoldDB" id="A0A4V6PFD8"/>
<gene>
    <name evidence="9" type="ORF">E0F98_15740</name>
</gene>
<evidence type="ECO:0000256" key="5">
    <source>
        <dbReference type="ARBA" id="ARBA00023012"/>
    </source>
</evidence>
<feature type="transmembrane region" description="Helical" evidence="8">
    <location>
        <begin position="349"/>
        <end position="369"/>
    </location>
</feature>
<evidence type="ECO:0000256" key="3">
    <source>
        <dbReference type="ARBA" id="ARBA00022679"/>
    </source>
</evidence>
<evidence type="ECO:0000256" key="7">
    <source>
        <dbReference type="SAM" id="Coils"/>
    </source>
</evidence>
<dbReference type="Proteomes" id="UP000294597">
    <property type="component" value="Unassembled WGS sequence"/>
</dbReference>
<dbReference type="GO" id="GO:0005524">
    <property type="term" value="F:ATP binding"/>
    <property type="evidence" value="ECO:0007669"/>
    <property type="project" value="UniProtKB-KW"/>
</dbReference>
<keyword evidence="5" id="KW-0902">Two-component regulatory system</keyword>
<keyword evidence="9" id="KW-0547">Nucleotide-binding</keyword>
<dbReference type="Gene3D" id="1.25.40.10">
    <property type="entry name" value="Tetratricopeptide repeat domain"/>
    <property type="match status" value="2"/>
</dbReference>
<evidence type="ECO:0000256" key="8">
    <source>
        <dbReference type="SAM" id="Phobius"/>
    </source>
</evidence>
<dbReference type="PANTHER" id="PTHR24421">
    <property type="entry name" value="NITRATE/NITRITE SENSOR PROTEIN NARX-RELATED"/>
    <property type="match status" value="1"/>
</dbReference>
<keyword evidence="8" id="KW-0472">Membrane</keyword>
<evidence type="ECO:0000256" key="2">
    <source>
        <dbReference type="ARBA" id="ARBA00012438"/>
    </source>
</evidence>
<dbReference type="SUPFAM" id="SSF55874">
    <property type="entry name" value="ATPase domain of HSP90 chaperone/DNA topoisomerase II/histidine kinase"/>
    <property type="match status" value="1"/>
</dbReference>